<reference evidence="1" key="1">
    <citation type="submission" date="2021-05" db="EMBL/GenBank/DDBJ databases">
        <authorList>
            <person name="Scholz U."/>
            <person name="Mascher M."/>
            <person name="Fiebig A."/>
        </authorList>
    </citation>
    <scope>NUCLEOTIDE SEQUENCE [LARGE SCALE GENOMIC DNA]</scope>
</reference>
<dbReference type="Proteomes" id="UP001732700">
    <property type="component" value="Chromosome 4C"/>
</dbReference>
<sequence>MPFHPHILRRTSVDACVDESNLRATSEQNHPDTYPYPPVGPTHQPPLRFPVRLRFNFNPSIFQRVATPLSGVSSLSQHTPPNAHRGTYARQVIGGGMAAATTMTWHDELATLVGDTGVRLPADVAPAAAVNLAAAVGGGGWYEEEEGEGKAEEGWAQQAKGFAQSTAEMLRELGLGVWDVAAQSLAGAEDSELARRLRRPAAAAGKRLSFMNEYLPEERDPVRCWVVVAAVAFVALLVLGVGSGDDTTTPVEQPRKLYISPPNAKRFQLPDGRHLAYEEKGISADRARFSLIAPHSFLSSRLAGIPGISTSLLEEFGARLVTYDLPGFGESDPHPGRNLNSSALDMLHLADALGVVDKFWVVGYSGGGMHAWSALRYIPDRVAGAAMFAPMANPYDSKMTKDEKRKIWDRWSTKRKLMHILARRFPSLLRLFYHRTFLSGKQGQPESWLSLSLGKKDKTLLEAPMFNTFWEKDVAESVRQADAQPFVEEAVMQVSDWGFSLSDIQMQKKEDQGLFELIMSLFSHAEREWVGFLGPIHIWQGMDDRVVPPSSTEFARRMVPGATVHKLLDEGHFSYFCFCDECHRQIFSTLFGTPQGPIDPVPETSEAAPETTEEARTTSEDAAEQEQETTGSA</sequence>
<proteinExistence type="predicted"/>
<name>A0ACD5WZ05_AVESA</name>
<accession>A0ACD5WZ05</accession>
<protein>
    <submittedName>
        <fullName evidence="1">Uncharacterized protein</fullName>
    </submittedName>
</protein>
<evidence type="ECO:0000313" key="1">
    <source>
        <dbReference type="EnsemblPlants" id="AVESA.00010b.r2.4CG1322900.1.CDS"/>
    </source>
</evidence>
<organism evidence="1 2">
    <name type="scientific">Avena sativa</name>
    <name type="common">Oat</name>
    <dbReference type="NCBI Taxonomy" id="4498"/>
    <lineage>
        <taxon>Eukaryota</taxon>
        <taxon>Viridiplantae</taxon>
        <taxon>Streptophyta</taxon>
        <taxon>Embryophyta</taxon>
        <taxon>Tracheophyta</taxon>
        <taxon>Spermatophyta</taxon>
        <taxon>Magnoliopsida</taxon>
        <taxon>Liliopsida</taxon>
        <taxon>Poales</taxon>
        <taxon>Poaceae</taxon>
        <taxon>BOP clade</taxon>
        <taxon>Pooideae</taxon>
        <taxon>Poodae</taxon>
        <taxon>Poeae</taxon>
        <taxon>Poeae Chloroplast Group 1 (Aveneae type)</taxon>
        <taxon>Aveninae</taxon>
        <taxon>Avena</taxon>
    </lineage>
</organism>
<reference evidence="1" key="2">
    <citation type="submission" date="2025-09" db="UniProtKB">
        <authorList>
            <consortium name="EnsemblPlants"/>
        </authorList>
    </citation>
    <scope>IDENTIFICATION</scope>
</reference>
<evidence type="ECO:0000313" key="2">
    <source>
        <dbReference type="Proteomes" id="UP001732700"/>
    </source>
</evidence>
<dbReference type="EnsemblPlants" id="AVESA.00010b.r2.4CG1322900.1">
    <property type="protein sequence ID" value="AVESA.00010b.r2.4CG1322900.1.CDS"/>
    <property type="gene ID" value="AVESA.00010b.r2.4CG1322900"/>
</dbReference>
<keyword evidence="2" id="KW-1185">Reference proteome</keyword>